<dbReference type="InterPro" id="IPR045864">
    <property type="entry name" value="aa-tRNA-synth_II/BPL/LPL"/>
</dbReference>
<keyword evidence="4 6" id="KW-0808">Transferase</keyword>
<evidence type="ECO:0000259" key="10">
    <source>
        <dbReference type="PROSITE" id="PS51733"/>
    </source>
</evidence>
<feature type="binding site" evidence="8">
    <location>
        <begin position="163"/>
        <end position="165"/>
    </location>
    <ligand>
        <name>substrate</name>
    </ligand>
</feature>
<dbReference type="InterPro" id="IPR000544">
    <property type="entry name" value="Octanoyltransferase"/>
</dbReference>
<keyword evidence="6" id="KW-0496">Mitochondrion</keyword>
<dbReference type="OMA" id="GEVTYHC"/>
<evidence type="ECO:0000256" key="3">
    <source>
        <dbReference type="ARBA" id="ARBA00007907"/>
    </source>
</evidence>
<evidence type="ECO:0000256" key="2">
    <source>
        <dbReference type="ARBA" id="ARBA00004821"/>
    </source>
</evidence>
<reference evidence="11" key="1">
    <citation type="submission" date="2022-12" db="EMBL/GenBank/DDBJ databases">
        <title>Genome assemblies of Blomia tropicalis.</title>
        <authorList>
            <person name="Cui Y."/>
        </authorList>
    </citation>
    <scope>NUCLEOTIDE SEQUENCE</scope>
    <source>
        <tissue evidence="11">Adult mites</tissue>
    </source>
</reference>
<evidence type="ECO:0000313" key="11">
    <source>
        <dbReference type="EMBL" id="KAJ6218492.1"/>
    </source>
</evidence>
<evidence type="ECO:0000256" key="4">
    <source>
        <dbReference type="ARBA" id="ARBA00022679"/>
    </source>
</evidence>
<name>A0A9Q0M6P9_BLOTA</name>
<evidence type="ECO:0000256" key="5">
    <source>
        <dbReference type="ARBA" id="ARBA00023315"/>
    </source>
</evidence>
<dbReference type="PANTHER" id="PTHR10993">
    <property type="entry name" value="OCTANOYLTRANSFERASE"/>
    <property type="match status" value="1"/>
</dbReference>
<dbReference type="PROSITE" id="PS51733">
    <property type="entry name" value="BPL_LPL_CATALYTIC"/>
    <property type="match status" value="1"/>
</dbReference>
<comment type="function">
    <text evidence="6">Catalyzes the transfer of endogenously produced octanoic acid from octanoyl-acyl-carrier-protein onto the lipoyl domains of lipoate-dependent enzymes. Lipoyl-ACP can also act as a substrate although octanoyl-ACP is likely to be the physiological substrate.</text>
</comment>
<protein>
    <recommendedName>
        <fullName evidence="6">Octanoyl-[acyl-carrier-protein]:protein N-octanoyltransferase LIPT2, mitochondrial</fullName>
        <ecNumber evidence="6">2.3.1.181</ecNumber>
    </recommendedName>
</protein>
<dbReference type="GO" id="GO:0033819">
    <property type="term" value="F:lipoyl(octanoyl) transferase activity"/>
    <property type="evidence" value="ECO:0007669"/>
    <property type="project" value="UniProtKB-EC"/>
</dbReference>
<organism evidence="11 12">
    <name type="scientific">Blomia tropicalis</name>
    <name type="common">Mite</name>
    <dbReference type="NCBI Taxonomy" id="40697"/>
    <lineage>
        <taxon>Eukaryota</taxon>
        <taxon>Metazoa</taxon>
        <taxon>Ecdysozoa</taxon>
        <taxon>Arthropoda</taxon>
        <taxon>Chelicerata</taxon>
        <taxon>Arachnida</taxon>
        <taxon>Acari</taxon>
        <taxon>Acariformes</taxon>
        <taxon>Sarcoptiformes</taxon>
        <taxon>Astigmata</taxon>
        <taxon>Glycyphagoidea</taxon>
        <taxon>Echimyopodidae</taxon>
        <taxon>Blomia</taxon>
    </lineage>
</organism>
<accession>A0A9Q0M6P9</accession>
<feature type="domain" description="BPL/LPL catalytic" evidence="10">
    <location>
        <begin position="34"/>
        <end position="220"/>
    </location>
</feature>
<comment type="subcellular location">
    <subcellularLocation>
        <location evidence="1 6">Mitochondrion</location>
    </subcellularLocation>
</comment>
<evidence type="ECO:0000256" key="6">
    <source>
        <dbReference type="PIRNR" id="PIRNR016262"/>
    </source>
</evidence>
<feature type="binding site" evidence="8">
    <location>
        <begin position="150"/>
        <end position="152"/>
    </location>
    <ligand>
        <name>substrate</name>
    </ligand>
</feature>
<evidence type="ECO:0000256" key="7">
    <source>
        <dbReference type="PIRSR" id="PIRSR016262-1"/>
    </source>
</evidence>
<evidence type="ECO:0000256" key="8">
    <source>
        <dbReference type="PIRSR" id="PIRSR016262-2"/>
    </source>
</evidence>
<dbReference type="EC" id="2.3.1.181" evidence="6"/>
<dbReference type="InterPro" id="IPR004143">
    <property type="entry name" value="BPL_LPL_catalytic"/>
</dbReference>
<dbReference type="SUPFAM" id="SSF55681">
    <property type="entry name" value="Class II aaRS and biotin synthetases"/>
    <property type="match status" value="1"/>
</dbReference>
<dbReference type="PANTHER" id="PTHR10993:SF7">
    <property type="entry name" value="LIPOYLTRANSFERASE 2, MITOCHONDRIAL-RELATED"/>
    <property type="match status" value="1"/>
</dbReference>
<proteinExistence type="inferred from homology"/>
<keyword evidence="5 6" id="KW-0012">Acyltransferase</keyword>
<comment type="catalytic activity">
    <reaction evidence="6">
        <text>octanoyl-[ACP] + L-lysyl-[protein] = N(6)-octanoyl-L-lysyl-[protein] + holo-[ACP] + H(+)</text>
        <dbReference type="Rhea" id="RHEA:17665"/>
        <dbReference type="Rhea" id="RHEA-COMP:9636"/>
        <dbReference type="Rhea" id="RHEA-COMP:9685"/>
        <dbReference type="Rhea" id="RHEA-COMP:9752"/>
        <dbReference type="Rhea" id="RHEA-COMP:9928"/>
        <dbReference type="ChEBI" id="CHEBI:15378"/>
        <dbReference type="ChEBI" id="CHEBI:29969"/>
        <dbReference type="ChEBI" id="CHEBI:64479"/>
        <dbReference type="ChEBI" id="CHEBI:78463"/>
        <dbReference type="ChEBI" id="CHEBI:78809"/>
        <dbReference type="EC" id="2.3.1.181"/>
    </reaction>
</comment>
<comment type="pathway">
    <text evidence="2 6">Protein modification; protein lipoylation via endogenous pathway; protein N(6)-(lipoyl)lysine from octanoyl-[acyl-carrier-protein]: step 1/2.</text>
</comment>
<dbReference type="GO" id="GO:0009249">
    <property type="term" value="P:protein lipoylation"/>
    <property type="evidence" value="ECO:0007669"/>
    <property type="project" value="InterPro"/>
</dbReference>
<evidence type="ECO:0000256" key="1">
    <source>
        <dbReference type="ARBA" id="ARBA00004173"/>
    </source>
</evidence>
<dbReference type="NCBIfam" id="TIGR00214">
    <property type="entry name" value="lipB"/>
    <property type="match status" value="1"/>
</dbReference>
<gene>
    <name evidence="11" type="ORF">RDWZM_009649</name>
</gene>
<feature type="active site" description="Acyl-thioester intermediate" evidence="7">
    <location>
        <position position="181"/>
    </location>
</feature>
<dbReference type="HAMAP" id="MF_00013">
    <property type="entry name" value="LipB"/>
    <property type="match status" value="1"/>
</dbReference>
<dbReference type="FunFam" id="3.30.930.10:FF:000035">
    <property type="entry name" value="Putative lipoyltransferase 2, mitochondrial"/>
    <property type="match status" value="1"/>
</dbReference>
<dbReference type="NCBIfam" id="NF010925">
    <property type="entry name" value="PRK14345.1"/>
    <property type="match status" value="1"/>
</dbReference>
<feature type="binding site" evidence="8">
    <location>
        <begin position="79"/>
        <end position="86"/>
    </location>
    <ligand>
        <name>substrate</name>
    </ligand>
</feature>
<feature type="site" description="Lowers pKa of active site Cys" evidence="9">
    <location>
        <position position="147"/>
    </location>
</feature>
<dbReference type="AlphaFoldDB" id="A0A9Q0M6P9"/>
<evidence type="ECO:0000256" key="9">
    <source>
        <dbReference type="PIRSR" id="PIRSR016262-3"/>
    </source>
</evidence>
<dbReference type="EMBL" id="JAPWDV010000003">
    <property type="protein sequence ID" value="KAJ6218492.1"/>
    <property type="molecule type" value="Genomic_DNA"/>
</dbReference>
<dbReference type="PIRSF" id="PIRSF016262">
    <property type="entry name" value="LPLase"/>
    <property type="match status" value="1"/>
</dbReference>
<dbReference type="Proteomes" id="UP001142055">
    <property type="component" value="Chromosome 3"/>
</dbReference>
<dbReference type="GO" id="GO:0005739">
    <property type="term" value="C:mitochondrion"/>
    <property type="evidence" value="ECO:0007669"/>
    <property type="project" value="UniProtKB-SubCell"/>
</dbReference>
<comment type="caution">
    <text evidence="11">The sequence shown here is derived from an EMBL/GenBank/DDBJ whole genome shotgun (WGS) entry which is preliminary data.</text>
</comment>
<dbReference type="PROSITE" id="PS01313">
    <property type="entry name" value="LIPB"/>
    <property type="match status" value="1"/>
</dbReference>
<dbReference type="Pfam" id="PF21948">
    <property type="entry name" value="LplA-B_cat"/>
    <property type="match status" value="1"/>
</dbReference>
<evidence type="ECO:0000313" key="12">
    <source>
        <dbReference type="Proteomes" id="UP001142055"/>
    </source>
</evidence>
<dbReference type="InterPro" id="IPR020605">
    <property type="entry name" value="Octanoyltransferase_CS"/>
</dbReference>
<comment type="similarity">
    <text evidence="3 6">Belongs to the LipB family.</text>
</comment>
<sequence length="226" mass="25521">MLLRIINLNRLRYQPALEIQQKLFANVKEAIGSSETPNYLLLVEHEPVYTVGIRSKQYNDQDFKRKLHDLGADFSVTNRGGLITFHGPGQLVAYPIINLTNFPATKRSIKTFVCILENTIIDLCKDLGIVAARLEPYPGVWVEQSRKIAALGIHASKYVTMHGVAINCDVDLDWFKHIVPCGIEEKTVTSISKELNKSVTVEQVKPLFVENFAKRLQCSVERNDLV</sequence>
<dbReference type="Gene3D" id="3.30.930.10">
    <property type="entry name" value="Bira Bifunctional Protein, Domain 2"/>
    <property type="match status" value="1"/>
</dbReference>
<keyword evidence="12" id="KW-1185">Reference proteome</keyword>
<dbReference type="CDD" id="cd16444">
    <property type="entry name" value="LipB"/>
    <property type="match status" value="1"/>
</dbReference>